<feature type="transmembrane region" description="Helical" evidence="1">
    <location>
        <begin position="542"/>
        <end position="560"/>
    </location>
</feature>
<sequence>MADRIKGITIEIDGEVTGLKKSLSDVTSQSISIQKELTDVNRLLKFDPGNTAALAQKQELLGKQVEITSQKLKALKDAQSQVDEQFAKGEIGEQQYRAFQREIQFTEASLGKLKQSLAKIDDGNSIKNLKEDMSKIPEEVNKAEESVKGLGNELTNLAAGAAAGMGIGEIVEKSLEASSLNTQIDISFNVPEESVQSVKNAISTVETYGVDSESAIEGVRRQWALNKDASDESNAAVVQGAATIVAAYGDVDFTELIQETNELSKTLRISDQDALALTYSLLQMGFPPDQLDIITEYGTQLKMAGYNAQEIQAIMAAGVDTGTWNIDNLLDGLKEGRIRMAEFGVSIDNTTAGLLKNTSISQQQLQSWGQAVAKGGEDGTKAMQEVAQALTNVSDDTTRNALGVQLFGTMWEDQGSNITNTLLGMNDHLMSTEENQNKLNSATESLNSNPIIQMQTAISNLMTALAPVLTVISNIIEEIAKFIADNPTLASTIASIVSVVGILIGVMAGLAPIITAISTAGISAASVTGALGAAITALTGPIGIVIAVIAGFVAAFVALYNNNEGFRDSVNSTWDQIKTTISEVITIIQGIIAQFVQVAQAIWAQFGDDIAKVATDVWNGISAVIQTVLNVIKDLLNVALALIKGDWQGAWEGIKQLFSDVWNGILALLQNILTSIADNINLVFGNIISTVTTWGSNMLTTATTGMQNVFDGIVNTFTNLPSKMVEIGTNIVAGIKQGIVDAWNGMTGWIGGLCDSFTDGVKDALDIHSPSRVMRALGNYTGEGFGLGIGDTIGSISRQANALASAAIPNVNAGSYELGLNASGGGIGSASNLDRVLSAMESMVSEISSLKEAFNVTLNLDGQKVGKMITPAVSSNLAFNSGRKGW</sequence>
<evidence type="ECO:0000313" key="2">
    <source>
        <dbReference type="EMBL" id="RII32129.1"/>
    </source>
</evidence>
<dbReference type="EMBL" id="QXDJ01000009">
    <property type="protein sequence ID" value="RII32129.1"/>
    <property type="molecule type" value="Genomic_DNA"/>
</dbReference>
<reference evidence="2 3" key="1">
    <citation type="submission" date="2018-08" db="EMBL/GenBank/DDBJ databases">
        <title>Genome of Clostridium chromiireducens C1, DSM12136.</title>
        <authorList>
            <person name="Xing M."/>
            <person name="Wei Y."/>
            <person name="Ang E.L."/>
            <person name="Zhao H."/>
            <person name="Zhang Y."/>
        </authorList>
    </citation>
    <scope>NUCLEOTIDE SEQUENCE [LARGE SCALE GENOMIC DNA]</scope>
    <source>
        <strain evidence="2 3">C1</strain>
    </source>
</reference>
<dbReference type="PANTHER" id="PTHR37813">
    <property type="entry name" value="FELS-2 PROPHAGE PROTEIN"/>
    <property type="match status" value="1"/>
</dbReference>
<keyword evidence="1" id="KW-0472">Membrane</keyword>
<dbReference type="PANTHER" id="PTHR37813:SF1">
    <property type="entry name" value="FELS-2 PROPHAGE PROTEIN"/>
    <property type="match status" value="1"/>
</dbReference>
<dbReference type="AlphaFoldDB" id="A0A399IIR0"/>
<name>A0A399IIR0_9CLOT</name>
<protein>
    <submittedName>
        <fullName evidence="2">Replication protein</fullName>
    </submittedName>
</protein>
<dbReference type="Gene3D" id="1.20.120.20">
    <property type="entry name" value="Apolipoprotein"/>
    <property type="match status" value="1"/>
</dbReference>
<keyword evidence="1" id="KW-1133">Transmembrane helix</keyword>
<comment type="caution">
    <text evidence="2">The sequence shown here is derived from an EMBL/GenBank/DDBJ whole genome shotgun (WGS) entry which is preliminary data.</text>
</comment>
<gene>
    <name evidence="2" type="ORF">D2A34_24735</name>
</gene>
<evidence type="ECO:0000313" key="3">
    <source>
        <dbReference type="Proteomes" id="UP000265930"/>
    </source>
</evidence>
<dbReference type="Proteomes" id="UP000265930">
    <property type="component" value="Unassembled WGS sequence"/>
</dbReference>
<feature type="transmembrane region" description="Helical" evidence="1">
    <location>
        <begin position="488"/>
        <end position="507"/>
    </location>
</feature>
<keyword evidence="1" id="KW-0812">Transmembrane</keyword>
<organism evidence="2 3">
    <name type="scientific">Clostridium chromiireducens</name>
    <dbReference type="NCBI Taxonomy" id="225345"/>
    <lineage>
        <taxon>Bacteria</taxon>
        <taxon>Bacillati</taxon>
        <taxon>Bacillota</taxon>
        <taxon>Clostridia</taxon>
        <taxon>Eubacteriales</taxon>
        <taxon>Clostridiaceae</taxon>
        <taxon>Clostridium</taxon>
    </lineage>
</organism>
<proteinExistence type="predicted"/>
<evidence type="ECO:0000256" key="1">
    <source>
        <dbReference type="SAM" id="Phobius"/>
    </source>
</evidence>
<feature type="transmembrane region" description="Helical" evidence="1">
    <location>
        <begin position="457"/>
        <end position="476"/>
    </location>
</feature>
<accession>A0A399IIR0</accession>
<dbReference type="RefSeq" id="WP_119368204.1">
    <property type="nucleotide sequence ID" value="NZ_QXDJ01000009.1"/>
</dbReference>